<dbReference type="Proteomes" id="UP001595685">
    <property type="component" value="Unassembled WGS sequence"/>
</dbReference>
<reference evidence="4" key="1">
    <citation type="journal article" date="2019" name="Int. J. Syst. Evol. Microbiol.">
        <title>The Global Catalogue of Microorganisms (GCM) 10K type strain sequencing project: providing services to taxonomists for standard genome sequencing and annotation.</title>
        <authorList>
            <consortium name="The Broad Institute Genomics Platform"/>
            <consortium name="The Broad Institute Genome Sequencing Center for Infectious Disease"/>
            <person name="Wu L."/>
            <person name="Ma J."/>
        </authorList>
    </citation>
    <scope>NUCLEOTIDE SEQUENCE [LARGE SCALE GENOMIC DNA]</scope>
    <source>
        <strain evidence="4">NCAIM B.02333</strain>
    </source>
</reference>
<evidence type="ECO:0000256" key="2">
    <source>
        <dbReference type="SAM" id="Phobius"/>
    </source>
</evidence>
<keyword evidence="2" id="KW-1133">Transmembrane helix</keyword>
<feature type="compositionally biased region" description="Low complexity" evidence="1">
    <location>
        <begin position="20"/>
        <end position="37"/>
    </location>
</feature>
<accession>A0ABV7WE34</accession>
<protein>
    <submittedName>
        <fullName evidence="3">DUF3159 domain-containing protein</fullName>
    </submittedName>
</protein>
<comment type="caution">
    <text evidence="3">The sequence shown here is derived from an EMBL/GenBank/DDBJ whole genome shotgun (WGS) entry which is preliminary data.</text>
</comment>
<feature type="transmembrane region" description="Helical" evidence="2">
    <location>
        <begin position="183"/>
        <end position="203"/>
    </location>
</feature>
<keyword evidence="2" id="KW-0472">Membrane</keyword>
<feature type="transmembrane region" description="Helical" evidence="2">
    <location>
        <begin position="104"/>
        <end position="123"/>
    </location>
</feature>
<feature type="transmembrane region" description="Helical" evidence="2">
    <location>
        <begin position="56"/>
        <end position="75"/>
    </location>
</feature>
<feature type="region of interest" description="Disordered" evidence="1">
    <location>
        <begin position="245"/>
        <end position="267"/>
    </location>
</feature>
<feature type="region of interest" description="Disordered" evidence="1">
    <location>
        <begin position="1"/>
        <end position="37"/>
    </location>
</feature>
<keyword evidence="2" id="KW-0812">Transmembrane</keyword>
<dbReference type="EMBL" id="JBHRWW010000002">
    <property type="protein sequence ID" value="MFC3687722.1"/>
    <property type="molecule type" value="Genomic_DNA"/>
</dbReference>
<dbReference type="RefSeq" id="WP_340293011.1">
    <property type="nucleotide sequence ID" value="NZ_JBBEOI010000092.1"/>
</dbReference>
<dbReference type="InterPro" id="IPR016566">
    <property type="entry name" value="UCP010219"/>
</dbReference>
<proteinExistence type="predicted"/>
<feature type="transmembrane region" description="Helical" evidence="2">
    <location>
        <begin position="135"/>
        <end position="162"/>
    </location>
</feature>
<evidence type="ECO:0000313" key="3">
    <source>
        <dbReference type="EMBL" id="MFC3687722.1"/>
    </source>
</evidence>
<feature type="transmembrane region" description="Helical" evidence="2">
    <location>
        <begin position="215"/>
        <end position="235"/>
    </location>
</feature>
<evidence type="ECO:0000256" key="1">
    <source>
        <dbReference type="SAM" id="MobiDB-lite"/>
    </source>
</evidence>
<dbReference type="Pfam" id="PF11361">
    <property type="entry name" value="DUF3159"/>
    <property type="match status" value="1"/>
</dbReference>
<organism evidence="3 4">
    <name type="scientific">Aquipuribacter hungaricus</name>
    <dbReference type="NCBI Taxonomy" id="545624"/>
    <lineage>
        <taxon>Bacteria</taxon>
        <taxon>Bacillati</taxon>
        <taxon>Actinomycetota</taxon>
        <taxon>Actinomycetes</taxon>
        <taxon>Micrococcales</taxon>
        <taxon>Intrasporangiaceae</taxon>
        <taxon>Aquipuribacter</taxon>
    </lineage>
</organism>
<keyword evidence="4" id="KW-1185">Reference proteome</keyword>
<feature type="transmembrane region" description="Helical" evidence="2">
    <location>
        <begin position="81"/>
        <end position="99"/>
    </location>
</feature>
<name>A0ABV7WE34_9MICO</name>
<evidence type="ECO:0000313" key="4">
    <source>
        <dbReference type="Proteomes" id="UP001595685"/>
    </source>
</evidence>
<sequence length="267" mass="27328">MTALPPTPPASAHGTPAPEPRVAAGAPVAAAPGTAGGPTTVEEVVRAELLRALGGWRGTVEAAVPILAFVVAWTLTDQLRTSIAVAAAAMAVFVVVRLLQRQTLVHVSSGVLGLVVAAVVASRTGNASDFFLPGILYNAGLAVVFAASMLAGWPVVGFMFGAVTGDVTGWRGRSGVRRLFQKLTAVLLANYVLRVVVQLPLYLSGSVVALGISKLALGWPLLGVSVLAIGALLAAGRTPLTPEDLEALQARTEEREGQGPRPGAAPR</sequence>
<gene>
    <name evidence="3" type="ORF">ACFOLH_05135</name>
</gene>